<evidence type="ECO:0000259" key="10">
    <source>
        <dbReference type="Pfam" id="PF02770"/>
    </source>
</evidence>
<dbReference type="Pfam" id="PF02771">
    <property type="entry name" value="Acyl-CoA_dh_N"/>
    <property type="match status" value="1"/>
</dbReference>
<comment type="caution">
    <text evidence="12">The sequence shown here is derived from an EMBL/GenBank/DDBJ whole genome shotgun (WGS) entry which is preliminary data.</text>
</comment>
<dbReference type="PIRSF" id="PIRSF016578">
    <property type="entry name" value="HsaA"/>
    <property type="match status" value="1"/>
</dbReference>
<protein>
    <submittedName>
        <fullName evidence="12">Acyl-CoA dehydrogenase</fullName>
    </submittedName>
</protein>
<dbReference type="InterPro" id="IPR046373">
    <property type="entry name" value="Acyl-CoA_Oxase/DH_mid-dom_sf"/>
</dbReference>
<dbReference type="PANTHER" id="PTHR43884:SF12">
    <property type="entry name" value="ISOVALERYL-COA DEHYDROGENASE, MITOCHONDRIAL-RELATED"/>
    <property type="match status" value="1"/>
</dbReference>
<accession>A0A7C2VAM8</accession>
<gene>
    <name evidence="12" type="ORF">ENO39_02110</name>
</gene>
<sequence length="386" mass="43033">MEVLALESSIYAEETYKNLIDSVKSKLSEFRRYSMEVDEKEDYNLVKRNLLKLGEDKLLGIFVPESYGGRGLDFRAFSFFTEELSRHCTSTAFSYIAHILSISSILFGGSEEQKRELLPVMSREKIGAFALAEPQAGSDVSSIRTNAVKKGGKYIINGEKRFITNAYISDYLILFAKTDPERGNKGISAFIIDSKRQGVKISEPQPKMGMRGAPVSQISFKDVEASEEELIGKENEGFKIAMKSLDIGRIGVSSISLGISKRALEVSLSFAKSRVQFNQPIADFEGIQFKLADMYAKMKAAEALTYHVSYMLDRGRAEPSDIATAKLFSSEAVNYIVSEALQIFGGFGYIRGAEVERLYRDARILSIGEGTSEIQKIIIARKLLRE</sequence>
<dbReference type="InterPro" id="IPR037069">
    <property type="entry name" value="AcylCoA_DH/ox_N_sf"/>
</dbReference>
<evidence type="ECO:0000256" key="1">
    <source>
        <dbReference type="ARBA" id="ARBA00001974"/>
    </source>
</evidence>
<comment type="pathway">
    <text evidence="2">Amino-acid degradation; L-valine degradation.</text>
</comment>
<keyword evidence="5 8" id="KW-0285">Flavoprotein</keyword>
<dbReference type="Gene3D" id="1.10.540.10">
    <property type="entry name" value="Acyl-CoA dehydrogenase/oxidase, N-terminal domain"/>
    <property type="match status" value="1"/>
</dbReference>
<dbReference type="Pfam" id="PF00441">
    <property type="entry name" value="Acyl-CoA_dh_1"/>
    <property type="match status" value="1"/>
</dbReference>
<evidence type="ECO:0000256" key="5">
    <source>
        <dbReference type="ARBA" id="ARBA00022630"/>
    </source>
</evidence>
<dbReference type="AlphaFoldDB" id="A0A7C2VAM8"/>
<dbReference type="PANTHER" id="PTHR43884">
    <property type="entry name" value="ACYL-COA DEHYDROGENASE"/>
    <property type="match status" value="1"/>
</dbReference>
<dbReference type="Proteomes" id="UP000886076">
    <property type="component" value="Unassembled WGS sequence"/>
</dbReference>
<dbReference type="SUPFAM" id="SSF56645">
    <property type="entry name" value="Acyl-CoA dehydrogenase NM domain-like"/>
    <property type="match status" value="1"/>
</dbReference>
<dbReference type="SUPFAM" id="SSF47203">
    <property type="entry name" value="Acyl-CoA dehydrogenase C-terminal domain-like"/>
    <property type="match status" value="1"/>
</dbReference>
<dbReference type="FunFam" id="1.20.140.10:FF:000001">
    <property type="entry name" value="Acyl-CoA dehydrogenase"/>
    <property type="match status" value="1"/>
</dbReference>
<organism evidence="12">
    <name type="scientific">Fervidicoccus fontis</name>
    <dbReference type="NCBI Taxonomy" id="683846"/>
    <lineage>
        <taxon>Archaea</taxon>
        <taxon>Thermoproteota</taxon>
        <taxon>Thermoprotei</taxon>
        <taxon>Fervidicoccales</taxon>
        <taxon>Fervidicoccaceae</taxon>
        <taxon>Fervidicoccus</taxon>
    </lineage>
</organism>
<dbReference type="EMBL" id="DSFH01000036">
    <property type="protein sequence ID" value="HEW63840.1"/>
    <property type="molecule type" value="Genomic_DNA"/>
</dbReference>
<dbReference type="InterPro" id="IPR006091">
    <property type="entry name" value="Acyl-CoA_Oxase/DH_mid-dom"/>
</dbReference>
<dbReference type="FunFam" id="2.40.110.10:FF:000001">
    <property type="entry name" value="Acyl-CoA dehydrogenase, mitochondrial"/>
    <property type="match status" value="1"/>
</dbReference>
<keyword evidence="6 8" id="KW-0274">FAD</keyword>
<proteinExistence type="inferred from homology"/>
<dbReference type="Pfam" id="PF02770">
    <property type="entry name" value="Acyl-CoA_dh_M"/>
    <property type="match status" value="1"/>
</dbReference>
<evidence type="ECO:0000256" key="6">
    <source>
        <dbReference type="ARBA" id="ARBA00022827"/>
    </source>
</evidence>
<dbReference type="Gene3D" id="2.40.110.10">
    <property type="entry name" value="Butyryl-CoA Dehydrogenase, subunit A, domain 2"/>
    <property type="match status" value="1"/>
</dbReference>
<dbReference type="InterPro" id="IPR009075">
    <property type="entry name" value="AcylCo_DH/oxidase_C"/>
</dbReference>
<name>A0A7C2VAM8_9CREN</name>
<dbReference type="Gene3D" id="1.20.140.10">
    <property type="entry name" value="Butyryl-CoA Dehydrogenase, subunit A, domain 3"/>
    <property type="match status" value="1"/>
</dbReference>
<comment type="cofactor">
    <cofactor evidence="1 8">
        <name>FAD</name>
        <dbReference type="ChEBI" id="CHEBI:57692"/>
    </cofactor>
</comment>
<dbReference type="InterPro" id="IPR036250">
    <property type="entry name" value="AcylCo_DH-like_C"/>
</dbReference>
<keyword evidence="4" id="KW-0101">Branched-chain amino acid catabolism</keyword>
<keyword evidence="7 8" id="KW-0560">Oxidoreductase</keyword>
<dbReference type="GO" id="GO:0050660">
    <property type="term" value="F:flavin adenine dinucleotide binding"/>
    <property type="evidence" value="ECO:0007669"/>
    <property type="project" value="InterPro"/>
</dbReference>
<feature type="domain" description="Acyl-CoA dehydrogenase/oxidase N-terminal" evidence="11">
    <location>
        <begin position="30"/>
        <end position="123"/>
    </location>
</feature>
<dbReference type="InterPro" id="IPR009100">
    <property type="entry name" value="AcylCoA_DH/oxidase_NM_dom_sf"/>
</dbReference>
<evidence type="ECO:0000256" key="4">
    <source>
        <dbReference type="ARBA" id="ARBA00022456"/>
    </source>
</evidence>
<evidence type="ECO:0000259" key="11">
    <source>
        <dbReference type="Pfam" id="PF02771"/>
    </source>
</evidence>
<evidence type="ECO:0000256" key="8">
    <source>
        <dbReference type="RuleBase" id="RU362125"/>
    </source>
</evidence>
<evidence type="ECO:0000313" key="12">
    <source>
        <dbReference type="EMBL" id="HEW63840.1"/>
    </source>
</evidence>
<evidence type="ECO:0000256" key="3">
    <source>
        <dbReference type="ARBA" id="ARBA00009347"/>
    </source>
</evidence>
<feature type="domain" description="Acyl-CoA dehydrogenase/oxidase C-terminal" evidence="9">
    <location>
        <begin position="235"/>
        <end position="384"/>
    </location>
</feature>
<dbReference type="InterPro" id="IPR013786">
    <property type="entry name" value="AcylCoA_DH/ox_N"/>
</dbReference>
<dbReference type="GO" id="GO:0009083">
    <property type="term" value="P:branched-chain amino acid catabolic process"/>
    <property type="evidence" value="ECO:0007669"/>
    <property type="project" value="UniProtKB-KW"/>
</dbReference>
<evidence type="ECO:0000256" key="7">
    <source>
        <dbReference type="ARBA" id="ARBA00023002"/>
    </source>
</evidence>
<reference evidence="12" key="1">
    <citation type="journal article" date="2020" name="mSystems">
        <title>Genome- and Community-Level Interaction Insights into Carbon Utilization and Element Cycling Functions of Hydrothermarchaeota in Hydrothermal Sediment.</title>
        <authorList>
            <person name="Zhou Z."/>
            <person name="Liu Y."/>
            <person name="Xu W."/>
            <person name="Pan J."/>
            <person name="Luo Z.H."/>
            <person name="Li M."/>
        </authorList>
    </citation>
    <scope>NUCLEOTIDE SEQUENCE [LARGE SCALE GENOMIC DNA]</scope>
    <source>
        <strain evidence="12">SpSt-1261</strain>
    </source>
</reference>
<evidence type="ECO:0000256" key="2">
    <source>
        <dbReference type="ARBA" id="ARBA00005109"/>
    </source>
</evidence>
<feature type="domain" description="Acyl-CoA oxidase/dehydrogenase middle" evidence="10">
    <location>
        <begin position="128"/>
        <end position="223"/>
    </location>
</feature>
<dbReference type="GO" id="GO:0003995">
    <property type="term" value="F:acyl-CoA dehydrogenase activity"/>
    <property type="evidence" value="ECO:0007669"/>
    <property type="project" value="TreeGrafter"/>
</dbReference>
<comment type="similarity">
    <text evidence="3 8">Belongs to the acyl-CoA dehydrogenase family.</text>
</comment>
<evidence type="ECO:0000259" key="9">
    <source>
        <dbReference type="Pfam" id="PF00441"/>
    </source>
</evidence>